<dbReference type="PANTHER" id="PTHR22954:SF3">
    <property type="entry name" value="PROTEIN CBG08539"/>
    <property type="match status" value="1"/>
</dbReference>
<keyword evidence="1" id="KW-1185">Reference proteome</keyword>
<dbReference type="AlphaFoldDB" id="A0A0K0CZP5"/>
<sequence>MAIEHNRNSLQTALDAYVIMADQLQQNPNTQAKEELQRTINMMVEQAVEHLDKAERYLFELIDLGKTLEVTETKPLKDSNVYPPVINLPPISIPKFNKDIKEWKAFWKAFNYNAYSRQMEYLQKMSCLIDALQGEARECVKQYQISQGAYPVVVQHLKDKYDNKQALVRYLLRRLCRTKARTKRLED</sequence>
<dbReference type="InterPro" id="IPR005312">
    <property type="entry name" value="DUF1759"/>
</dbReference>
<accession>A0A0K0CZP5</accession>
<dbReference type="WBParaSite" id="ACAC_0000321901-mRNA-1">
    <property type="protein sequence ID" value="ACAC_0000321901-mRNA-1"/>
    <property type="gene ID" value="ACAC_0000321901"/>
</dbReference>
<protein>
    <submittedName>
        <fullName evidence="2">TPR_REGION domain-containing protein</fullName>
    </submittedName>
</protein>
<reference evidence="2" key="2">
    <citation type="submission" date="2017-02" db="UniProtKB">
        <authorList>
            <consortium name="WormBaseParasite"/>
        </authorList>
    </citation>
    <scope>IDENTIFICATION</scope>
</reference>
<proteinExistence type="predicted"/>
<dbReference type="Proteomes" id="UP000035642">
    <property type="component" value="Unassembled WGS sequence"/>
</dbReference>
<dbReference type="Pfam" id="PF03564">
    <property type="entry name" value="DUF1759"/>
    <property type="match status" value="1"/>
</dbReference>
<name>A0A0K0CZP5_ANGCA</name>
<evidence type="ECO:0000313" key="1">
    <source>
        <dbReference type="Proteomes" id="UP000035642"/>
    </source>
</evidence>
<dbReference type="PANTHER" id="PTHR22954">
    <property type="entry name" value="RETROVIRAL PROTEASE-RELATED"/>
    <property type="match status" value="1"/>
</dbReference>
<reference evidence="1" key="1">
    <citation type="submission" date="2012-09" db="EMBL/GenBank/DDBJ databases">
        <authorList>
            <person name="Martin A.A."/>
        </authorList>
    </citation>
    <scope>NUCLEOTIDE SEQUENCE</scope>
</reference>
<organism evidence="1 2">
    <name type="scientific">Angiostrongylus cantonensis</name>
    <name type="common">Rat lungworm</name>
    <dbReference type="NCBI Taxonomy" id="6313"/>
    <lineage>
        <taxon>Eukaryota</taxon>
        <taxon>Metazoa</taxon>
        <taxon>Ecdysozoa</taxon>
        <taxon>Nematoda</taxon>
        <taxon>Chromadorea</taxon>
        <taxon>Rhabditida</taxon>
        <taxon>Rhabditina</taxon>
        <taxon>Rhabditomorpha</taxon>
        <taxon>Strongyloidea</taxon>
        <taxon>Metastrongylidae</taxon>
        <taxon>Angiostrongylus</taxon>
    </lineage>
</organism>
<evidence type="ECO:0000313" key="2">
    <source>
        <dbReference type="WBParaSite" id="ACAC_0000321901-mRNA-1"/>
    </source>
</evidence>